<dbReference type="EMBL" id="FN821996">
    <property type="protein sequence ID" value="CBL93723.1"/>
    <property type="molecule type" value="Genomic_DNA"/>
</dbReference>
<dbReference type="PROSITE" id="PS00012">
    <property type="entry name" value="PHOSPHOPANTETHEINE"/>
    <property type="match status" value="1"/>
</dbReference>
<reference evidence="5" key="1">
    <citation type="journal article" date="2010" name="J. Biol. Chem.">
        <title>Insights into an Unusual Nonribosomal Peptide Synthetase Biosynthesis IDENTIFICATION AND CHARACTERIZATION OF THE GE81112 BIOSYNTHETIC GENE CLUSTER.</title>
        <authorList>
            <person name="Binz T.M."/>
            <person name="Maffioli S.I."/>
            <person name="Sosio M."/>
            <person name="Donadio S."/>
            <person name="Mueller R."/>
        </authorList>
    </citation>
    <scope>NUCLEOTIDE SEQUENCE</scope>
    <source>
        <strain evidence="5">L-49973</strain>
    </source>
</reference>
<evidence type="ECO:0000256" key="1">
    <source>
        <dbReference type="ARBA" id="ARBA00022450"/>
    </source>
</evidence>
<evidence type="ECO:0000259" key="4">
    <source>
        <dbReference type="PROSITE" id="PS50075"/>
    </source>
</evidence>
<dbReference type="AlphaFoldDB" id="E0WFM6"/>
<dbReference type="GO" id="GO:0044550">
    <property type="term" value="P:secondary metabolite biosynthetic process"/>
    <property type="evidence" value="ECO:0007669"/>
    <property type="project" value="TreeGrafter"/>
</dbReference>
<keyword evidence="2" id="KW-0597">Phosphoprotein</keyword>
<dbReference type="PROSITE" id="PS50075">
    <property type="entry name" value="CARRIER"/>
    <property type="match status" value="1"/>
</dbReference>
<dbReference type="InterPro" id="IPR009081">
    <property type="entry name" value="PP-bd_ACP"/>
</dbReference>
<dbReference type="GO" id="GO:0043041">
    <property type="term" value="P:amino acid activation for nonribosomal peptide biosynthetic process"/>
    <property type="evidence" value="ECO:0007669"/>
    <property type="project" value="TreeGrafter"/>
</dbReference>
<dbReference type="PROSITE" id="PS00455">
    <property type="entry name" value="AMP_BINDING"/>
    <property type="match status" value="1"/>
</dbReference>
<feature type="region of interest" description="Disordered" evidence="3">
    <location>
        <begin position="1"/>
        <end position="22"/>
    </location>
</feature>
<feature type="domain" description="Carrier" evidence="4">
    <location>
        <begin position="534"/>
        <end position="609"/>
    </location>
</feature>
<dbReference type="InterPro" id="IPR036736">
    <property type="entry name" value="ACP-like_sf"/>
</dbReference>
<keyword evidence="1" id="KW-0596">Phosphopantetheine</keyword>
<evidence type="ECO:0000313" key="5">
    <source>
        <dbReference type="EMBL" id="CBL93723.1"/>
    </source>
</evidence>
<dbReference type="Pfam" id="PF00550">
    <property type="entry name" value="PP-binding"/>
    <property type="match status" value="1"/>
</dbReference>
<dbReference type="CDD" id="cd05930">
    <property type="entry name" value="A_NRPS"/>
    <property type="match status" value="1"/>
</dbReference>
<dbReference type="InterPro" id="IPR020806">
    <property type="entry name" value="PKS_PP-bd"/>
</dbReference>
<dbReference type="FunFam" id="3.40.50.980:FF:000001">
    <property type="entry name" value="Non-ribosomal peptide synthetase"/>
    <property type="match status" value="1"/>
</dbReference>
<dbReference type="InterPro" id="IPR045851">
    <property type="entry name" value="AMP-bd_C_sf"/>
</dbReference>
<organism evidence="5">
    <name type="scientific">Streptomyces sp. L-49973</name>
    <dbReference type="NCBI Taxonomy" id="762837"/>
    <lineage>
        <taxon>Bacteria</taxon>
        <taxon>Bacillati</taxon>
        <taxon>Actinomycetota</taxon>
        <taxon>Actinomycetes</taxon>
        <taxon>Kitasatosporales</taxon>
        <taxon>Streptomycetaceae</taxon>
        <taxon>Streptomyces</taxon>
    </lineage>
</organism>
<dbReference type="GO" id="GO:0005737">
    <property type="term" value="C:cytoplasm"/>
    <property type="evidence" value="ECO:0007669"/>
    <property type="project" value="TreeGrafter"/>
</dbReference>
<dbReference type="GO" id="GO:0017000">
    <property type="term" value="P:antibiotic biosynthetic process"/>
    <property type="evidence" value="ECO:0007669"/>
    <property type="project" value="UniProtKB-ARBA"/>
</dbReference>
<dbReference type="Gene3D" id="3.40.50.980">
    <property type="match status" value="2"/>
</dbReference>
<dbReference type="SMART" id="SM00823">
    <property type="entry name" value="PKS_PP"/>
    <property type="match status" value="1"/>
</dbReference>
<gene>
    <name evidence="5" type="primary">getM</name>
</gene>
<dbReference type="NCBIfam" id="TIGR01733">
    <property type="entry name" value="AA-adenyl-dom"/>
    <property type="match status" value="1"/>
</dbReference>
<evidence type="ECO:0000256" key="2">
    <source>
        <dbReference type="ARBA" id="ARBA00022553"/>
    </source>
</evidence>
<dbReference type="Gene3D" id="2.30.38.10">
    <property type="entry name" value="Luciferase, Domain 3"/>
    <property type="match status" value="1"/>
</dbReference>
<dbReference type="Gene3D" id="3.30.300.30">
    <property type="match status" value="1"/>
</dbReference>
<dbReference type="SUPFAM" id="SSF56801">
    <property type="entry name" value="Acetyl-CoA synthetase-like"/>
    <property type="match status" value="1"/>
</dbReference>
<dbReference type="Pfam" id="PF00501">
    <property type="entry name" value="AMP-binding"/>
    <property type="match status" value="1"/>
</dbReference>
<proteinExistence type="predicted"/>
<reference evidence="5" key="2">
    <citation type="submission" date="2010-04" db="EMBL/GenBank/DDBJ databases">
        <authorList>
            <person name="Binz T."/>
        </authorList>
    </citation>
    <scope>NUCLEOTIDE SEQUENCE</scope>
    <source>
        <strain evidence="5">L-49973</strain>
    </source>
</reference>
<dbReference type="InterPro" id="IPR029058">
    <property type="entry name" value="AB_hydrolase_fold"/>
</dbReference>
<accession>E0WFM6</accession>
<dbReference type="PRINTS" id="PR00154">
    <property type="entry name" value="AMPBINDING"/>
</dbReference>
<dbReference type="InterPro" id="IPR020459">
    <property type="entry name" value="AMP-binding"/>
</dbReference>
<dbReference type="PANTHER" id="PTHR45527:SF1">
    <property type="entry name" value="FATTY ACID SYNTHASE"/>
    <property type="match status" value="1"/>
</dbReference>
<dbReference type="PANTHER" id="PTHR45527">
    <property type="entry name" value="NONRIBOSOMAL PEPTIDE SYNTHETASE"/>
    <property type="match status" value="1"/>
</dbReference>
<evidence type="ECO:0000256" key="3">
    <source>
        <dbReference type="SAM" id="MobiDB-lite"/>
    </source>
</evidence>
<dbReference type="InterPro" id="IPR000873">
    <property type="entry name" value="AMP-dep_synth/lig_dom"/>
</dbReference>
<name>E0WFM6_9ACTN</name>
<sequence length="616" mass="66907">MGARLRESRIHDNSAGGRLSTNRDDPKTLTFLFEECARNVPGNIALEFEGEFLSYGELNRRANKLAHHLRETGGVRPDDRVALLVRHPPDVIIAELAVLKAGGAYVPLDPDNPPGVTQRIIEDVTPRAMVIESSAAAGAVFFDGELFVIDVMSDALETPESDPEPEVTPSDLAYVIYTSGTTGTPKGIAVEHQAIVNTLTWRNAYYGFGTDAVNLAIPRPSFDSSVADTFCSLTTGTRLVLPRRDRITDRRYLTGLMESAGVTHFLITPVLYKRLLGAMDAQRLKTLRCVTVAGEWFTSSLTKEHYRRLPEVGLFNEYGPSENAVCSTVHPLAATDESVLIGKPVDHTEAFVLDEDGAPVEPGGTGELHLAGARLARGYLGDPELTAERFFTPSGPPAAGKRVYRTGDIVRLLEGGDLQFIERRDGQVKIRGRRVELGHVATVLSKDPSVGHVHLMRHGTESGTPLLVAFVQGPTARDLDRLTALAQDDLPEYMVPSAFIPVDTVPLTGHGKVDEAALAALYEEATGRRGAGPEPATETEAVLLEIWQKLFAPLRIGLDDDFFDLGGDSLSVMDLVSGVEERLGVQLDNSAVYTDRTIRSLALTIQNRRNNEAGTS</sequence>
<protein>
    <submittedName>
        <fullName evidence="5">NRPS didomain A-PCP</fullName>
    </submittedName>
</protein>
<feature type="compositionally biased region" description="Basic and acidic residues" evidence="3">
    <location>
        <begin position="1"/>
        <end position="12"/>
    </location>
</feature>
<dbReference type="InterPro" id="IPR006162">
    <property type="entry name" value="Ppantetheine_attach_site"/>
</dbReference>
<dbReference type="InterPro" id="IPR010071">
    <property type="entry name" value="AA_adenyl_dom"/>
</dbReference>
<dbReference type="SUPFAM" id="SSF47336">
    <property type="entry name" value="ACP-like"/>
    <property type="match status" value="1"/>
</dbReference>
<dbReference type="Gene3D" id="3.40.50.1820">
    <property type="entry name" value="alpha/beta hydrolase"/>
    <property type="match status" value="1"/>
</dbReference>
<dbReference type="GO" id="GO:0031177">
    <property type="term" value="F:phosphopantetheine binding"/>
    <property type="evidence" value="ECO:0007669"/>
    <property type="project" value="InterPro"/>
</dbReference>
<dbReference type="InterPro" id="IPR020845">
    <property type="entry name" value="AMP-binding_CS"/>
</dbReference>